<reference evidence="1" key="1">
    <citation type="submission" date="2020-10" db="EMBL/GenBank/DDBJ databases">
        <authorList>
            <person name="Lu T."/>
            <person name="Wang Q."/>
            <person name="Han X."/>
        </authorList>
    </citation>
    <scope>NUCLEOTIDE SEQUENCE</scope>
    <source>
        <strain evidence="1">WQ 117</strain>
    </source>
</reference>
<dbReference type="EMBL" id="JADGIK010000004">
    <property type="protein sequence ID" value="MBF0597348.1"/>
    <property type="molecule type" value="Genomic_DNA"/>
</dbReference>
<dbReference type="AlphaFoldDB" id="A0A8J7FXB2"/>
<evidence type="ECO:0000313" key="2">
    <source>
        <dbReference type="Proteomes" id="UP000608754"/>
    </source>
</evidence>
<protein>
    <submittedName>
        <fullName evidence="1">Uncharacterized protein</fullName>
    </submittedName>
</protein>
<gene>
    <name evidence="1" type="ORF">IM532_07795</name>
</gene>
<dbReference type="Proteomes" id="UP000608754">
    <property type="component" value="Unassembled WGS sequence"/>
</dbReference>
<accession>A0A8J7FXB2</accession>
<keyword evidence="2" id="KW-1185">Reference proteome</keyword>
<dbReference type="RefSeq" id="WP_194182891.1">
    <property type="nucleotide sequence ID" value="NZ_JADGIK010000004.1"/>
</dbReference>
<sequence>MRILVIIFLLLVTYGYAQIETIKINKPIIEESTYDGSKNFVAEKANFYLGEDLYLIGKSQSLQKWGYSDFYESLKSSNPYKCCSESSPYNSNYDLLFGKYFSVIDVIPNDLTQKYPSIYSEYFFKLLEKETMDTLYYKYNGKFEHNFPFIVLKHFNYIKDKHINKTYIFGTTFLRDNFDLNQNKLKPKIGEKWIVEDLIIEEENFKLVFVISNSSGIKTIVDYSVFEYNDINKPVLSLSEYNKYKNKFGEKNWNLIFEEGEIRIGFTEEMCRFAWGEPLKINKASYGDQWVYDDNYLYFKNGKLTGYN</sequence>
<comment type="caution">
    <text evidence="1">The sequence shown here is derived from an EMBL/GenBank/DDBJ whole genome shotgun (WGS) entry which is preliminary data.</text>
</comment>
<name>A0A8J7FXB2_9FLAO</name>
<organism evidence="1 2">
    <name type="scientific">Faecalibacter rhinopitheci</name>
    <dbReference type="NCBI Taxonomy" id="2779678"/>
    <lineage>
        <taxon>Bacteria</taxon>
        <taxon>Pseudomonadati</taxon>
        <taxon>Bacteroidota</taxon>
        <taxon>Flavobacteriia</taxon>
        <taxon>Flavobacteriales</taxon>
        <taxon>Weeksellaceae</taxon>
        <taxon>Faecalibacter</taxon>
    </lineage>
</organism>
<evidence type="ECO:0000313" key="1">
    <source>
        <dbReference type="EMBL" id="MBF0597348.1"/>
    </source>
</evidence>
<proteinExistence type="predicted"/>